<dbReference type="RefSeq" id="WP_243012031.1">
    <property type="nucleotide sequence ID" value="NZ_JALGAR010000002.1"/>
</dbReference>
<dbReference type="Pfam" id="PF22022">
    <property type="entry name" value="Phage_int_M"/>
    <property type="match status" value="1"/>
</dbReference>
<evidence type="ECO:0000259" key="6">
    <source>
        <dbReference type="PROSITE" id="PS51900"/>
    </source>
</evidence>
<dbReference type="AlphaFoldDB" id="A0AA41QX05"/>
<dbReference type="EMBL" id="JALGAR010000002">
    <property type="protein sequence ID" value="MCI4658279.1"/>
    <property type="molecule type" value="Genomic_DNA"/>
</dbReference>
<evidence type="ECO:0000256" key="1">
    <source>
        <dbReference type="ARBA" id="ARBA00008857"/>
    </source>
</evidence>
<dbReference type="GO" id="GO:0015074">
    <property type="term" value="P:DNA integration"/>
    <property type="evidence" value="ECO:0007669"/>
    <property type="project" value="InterPro"/>
</dbReference>
<dbReference type="CDD" id="cd01189">
    <property type="entry name" value="INT_ICEBs1_C_like"/>
    <property type="match status" value="1"/>
</dbReference>
<feature type="domain" description="Tyr recombinase" evidence="5">
    <location>
        <begin position="163"/>
        <end position="352"/>
    </location>
</feature>
<evidence type="ECO:0000256" key="4">
    <source>
        <dbReference type="PROSITE-ProRule" id="PRU01248"/>
    </source>
</evidence>
<dbReference type="GO" id="GO:0003677">
    <property type="term" value="F:DNA binding"/>
    <property type="evidence" value="ECO:0007669"/>
    <property type="project" value="UniProtKB-UniRule"/>
</dbReference>
<evidence type="ECO:0000256" key="3">
    <source>
        <dbReference type="ARBA" id="ARBA00023172"/>
    </source>
</evidence>
<evidence type="ECO:0000259" key="5">
    <source>
        <dbReference type="PROSITE" id="PS51898"/>
    </source>
</evidence>
<dbReference type="InterPro" id="IPR050090">
    <property type="entry name" value="Tyrosine_recombinase_XerCD"/>
</dbReference>
<dbReference type="InterPro" id="IPR044068">
    <property type="entry name" value="CB"/>
</dbReference>
<accession>A0AA41QX05</accession>
<dbReference type="Gene3D" id="1.10.443.10">
    <property type="entry name" value="Intergrase catalytic core"/>
    <property type="match status" value="1"/>
</dbReference>
<dbReference type="InterPro" id="IPR013762">
    <property type="entry name" value="Integrase-like_cat_sf"/>
</dbReference>
<dbReference type="GO" id="GO:0006310">
    <property type="term" value="P:DNA recombination"/>
    <property type="evidence" value="ECO:0007669"/>
    <property type="project" value="UniProtKB-KW"/>
</dbReference>
<evidence type="ECO:0000256" key="2">
    <source>
        <dbReference type="ARBA" id="ARBA00023125"/>
    </source>
</evidence>
<feature type="domain" description="Core-binding (CB)" evidence="6">
    <location>
        <begin position="62"/>
        <end position="142"/>
    </location>
</feature>
<dbReference type="InterPro" id="IPR028259">
    <property type="entry name" value="AP2-like_int_N"/>
</dbReference>
<reference evidence="7" key="1">
    <citation type="submission" date="2022-03" db="EMBL/GenBank/DDBJ databases">
        <title>Cryobacterium sp. nov. strain ZS14-85, isolated from Antarctic soil.</title>
        <authorList>
            <person name="Li J."/>
            <person name="Niu G."/>
        </authorList>
    </citation>
    <scope>NUCLEOTIDE SEQUENCE</scope>
    <source>
        <strain evidence="7">ZS14-85</strain>
    </source>
</reference>
<comment type="caution">
    <text evidence="7">The sequence shown here is derived from an EMBL/GenBank/DDBJ whole genome shotgun (WGS) entry which is preliminary data.</text>
</comment>
<dbReference type="InterPro" id="IPR002104">
    <property type="entry name" value="Integrase_catalytic"/>
</dbReference>
<keyword evidence="3" id="KW-0233">DNA recombination</keyword>
<evidence type="ECO:0000313" key="8">
    <source>
        <dbReference type="Proteomes" id="UP001165341"/>
    </source>
</evidence>
<proteinExistence type="inferred from homology"/>
<dbReference type="PROSITE" id="PS51898">
    <property type="entry name" value="TYR_RECOMBINASE"/>
    <property type="match status" value="1"/>
</dbReference>
<organism evidence="7 8">
    <name type="scientific">Cryobacterium zhongshanensis</name>
    <dbReference type="NCBI Taxonomy" id="2928153"/>
    <lineage>
        <taxon>Bacteria</taxon>
        <taxon>Bacillati</taxon>
        <taxon>Actinomycetota</taxon>
        <taxon>Actinomycetes</taxon>
        <taxon>Micrococcales</taxon>
        <taxon>Microbacteriaceae</taxon>
        <taxon>Cryobacterium</taxon>
    </lineage>
</organism>
<dbReference type="SUPFAM" id="SSF56349">
    <property type="entry name" value="DNA breaking-rejoining enzymes"/>
    <property type="match status" value="1"/>
</dbReference>
<evidence type="ECO:0000313" key="7">
    <source>
        <dbReference type="EMBL" id="MCI4658279.1"/>
    </source>
</evidence>
<sequence length="385" mass="42612">MGSIHTYTTQSGKRYRVRYRTPDRRQTDKRGFRTKRDAEQFLASVEVAKGRGEWVDPTLSRVSVGAWSTTWLASRSNLKPTTRGAYEWILARYVLPQWRAVPLVAVTHVDVQVWVTGLSATLAPSTVRKIHVIFSGLMKYAVQDRRIPHNPCDNIRLPRVTADPRGYLTHEQVAELAELCGTDGTVIYLLAYTGLRWGELAALKVKRVDLQRRRLDVAEAVTEPTGAIIWGTPKNHERRSVPFPSFLTDLLAAQCAGKRADDLVFTSATGGVLRGGNFRNRRFDAAVAVLRQRYPELPKITPHSLRHTAASLAISAGATVLSVQRMLGHASAAMTLDVYSDLFDDDLDAVATALDDRARRTDVGKMWARAGESSESAISSGSETA</sequence>
<dbReference type="Pfam" id="PF14657">
    <property type="entry name" value="Arm-DNA-bind_4"/>
    <property type="match status" value="1"/>
</dbReference>
<dbReference type="Gene3D" id="1.10.150.130">
    <property type="match status" value="1"/>
</dbReference>
<protein>
    <submittedName>
        <fullName evidence="7">Site-specific integrase</fullName>
    </submittedName>
</protein>
<dbReference type="Proteomes" id="UP001165341">
    <property type="component" value="Unassembled WGS sequence"/>
</dbReference>
<comment type="similarity">
    <text evidence="1">Belongs to the 'phage' integrase family.</text>
</comment>
<dbReference type="PROSITE" id="PS51900">
    <property type="entry name" value="CB"/>
    <property type="match status" value="1"/>
</dbReference>
<name>A0AA41QX05_9MICO</name>
<dbReference type="InterPro" id="IPR011010">
    <property type="entry name" value="DNA_brk_join_enz"/>
</dbReference>
<keyword evidence="8" id="KW-1185">Reference proteome</keyword>
<dbReference type="Pfam" id="PF00589">
    <property type="entry name" value="Phage_integrase"/>
    <property type="match status" value="1"/>
</dbReference>
<dbReference type="PANTHER" id="PTHR30349">
    <property type="entry name" value="PHAGE INTEGRASE-RELATED"/>
    <property type="match status" value="1"/>
</dbReference>
<dbReference type="InterPro" id="IPR053876">
    <property type="entry name" value="Phage_int_M"/>
</dbReference>
<gene>
    <name evidence="7" type="ORF">MQH31_10725</name>
</gene>
<dbReference type="InterPro" id="IPR010998">
    <property type="entry name" value="Integrase_recombinase_N"/>
</dbReference>
<dbReference type="PANTHER" id="PTHR30349:SF64">
    <property type="entry name" value="PROPHAGE INTEGRASE INTD-RELATED"/>
    <property type="match status" value="1"/>
</dbReference>
<keyword evidence="2 4" id="KW-0238">DNA-binding</keyword>